<dbReference type="AlphaFoldDB" id="A0A8A1LBN6"/>
<protein>
    <submittedName>
        <fullName evidence="1">Uncharacterized protein</fullName>
    </submittedName>
</protein>
<name>A0A8A1LBN6_AJEC8</name>
<dbReference type="VEuPathDB" id="FungiDB:I7I53_06797"/>
<sequence length="106" mass="11783">MYDQDDDKHTSGPTIWTTRGASISMLVVLLASPTANPPGLPLAYQLDHRGYRTVFLSVRLAGGDDGFVGPGWRCAFLRQERWDRLTSDSQQEYAGKGRNNPPLFSI</sequence>
<gene>
    <name evidence="1" type="ORF">I7I53_06797</name>
</gene>
<accession>A0A8A1LBN6</accession>
<dbReference type="Proteomes" id="UP000663419">
    <property type="component" value="Chromosome 2"/>
</dbReference>
<proteinExistence type="predicted"/>
<evidence type="ECO:0000313" key="2">
    <source>
        <dbReference type="Proteomes" id="UP000663419"/>
    </source>
</evidence>
<organism evidence="1 2">
    <name type="scientific">Ajellomyces capsulatus (strain H88)</name>
    <name type="common">Darling's disease fungus</name>
    <name type="synonym">Histoplasma capsulatum</name>
    <dbReference type="NCBI Taxonomy" id="544711"/>
    <lineage>
        <taxon>Eukaryota</taxon>
        <taxon>Fungi</taxon>
        <taxon>Dikarya</taxon>
        <taxon>Ascomycota</taxon>
        <taxon>Pezizomycotina</taxon>
        <taxon>Eurotiomycetes</taxon>
        <taxon>Eurotiomycetidae</taxon>
        <taxon>Onygenales</taxon>
        <taxon>Ajellomycetaceae</taxon>
        <taxon>Histoplasma</taxon>
    </lineage>
</organism>
<dbReference type="EMBL" id="CP069103">
    <property type="protein sequence ID" value="QSS51469.1"/>
    <property type="molecule type" value="Genomic_DNA"/>
</dbReference>
<reference evidence="1" key="1">
    <citation type="submission" date="2021-01" db="EMBL/GenBank/DDBJ databases">
        <title>Chromosome-level genome assembly of a human fungal pathogen reveals clustering of transcriptionally co-regulated genes.</title>
        <authorList>
            <person name="Voorhies M."/>
            <person name="Cohen S."/>
            <person name="Shea T.P."/>
            <person name="Petrus S."/>
            <person name="Munoz J.F."/>
            <person name="Poplawski S."/>
            <person name="Goldman W.E."/>
            <person name="Michael T."/>
            <person name="Cuomo C.A."/>
            <person name="Sil A."/>
            <person name="Beyhan S."/>
        </authorList>
    </citation>
    <scope>NUCLEOTIDE SEQUENCE</scope>
    <source>
        <strain evidence="1">H88</strain>
    </source>
</reference>
<evidence type="ECO:0000313" key="1">
    <source>
        <dbReference type="EMBL" id="QSS51469.1"/>
    </source>
</evidence>